<protein>
    <recommendedName>
        <fullName evidence="1">KIB1-4 beta-propeller domain-containing protein</fullName>
    </recommendedName>
</protein>
<dbReference type="InterPro" id="IPR005174">
    <property type="entry name" value="KIB1-4_b-propeller"/>
</dbReference>
<evidence type="ECO:0000313" key="3">
    <source>
        <dbReference type="Proteomes" id="UP001188597"/>
    </source>
</evidence>
<dbReference type="PANTHER" id="PTHR44259:SF37">
    <property type="entry name" value="DUF1618 DOMAIN-CONTAINING PROTEIN"/>
    <property type="match status" value="1"/>
</dbReference>
<comment type="caution">
    <text evidence="2">The sequence shown here is derived from an EMBL/GenBank/DDBJ whole genome shotgun (WGS) entry which is preliminary data.</text>
</comment>
<gene>
    <name evidence="2" type="ORF">RJ639_014687</name>
</gene>
<dbReference type="EMBL" id="JAVXUP010001653">
    <property type="protein sequence ID" value="KAK3009371.1"/>
    <property type="molecule type" value="Genomic_DNA"/>
</dbReference>
<reference evidence="2" key="1">
    <citation type="submission" date="2022-12" db="EMBL/GenBank/DDBJ databases">
        <title>Draft genome assemblies for two species of Escallonia (Escalloniales).</title>
        <authorList>
            <person name="Chanderbali A."/>
            <person name="Dervinis C."/>
            <person name="Anghel I."/>
            <person name="Soltis D."/>
            <person name="Soltis P."/>
            <person name="Zapata F."/>
        </authorList>
    </citation>
    <scope>NUCLEOTIDE SEQUENCE</scope>
    <source>
        <strain evidence="2">UCBG64.0493</strain>
        <tissue evidence="2">Leaf</tissue>
    </source>
</reference>
<dbReference type="AlphaFoldDB" id="A0AA88VI55"/>
<feature type="domain" description="KIB1-4 beta-propeller" evidence="1">
    <location>
        <begin position="114"/>
        <end position="449"/>
    </location>
</feature>
<dbReference type="PANTHER" id="PTHR44259">
    <property type="entry name" value="OS07G0183000 PROTEIN-RELATED"/>
    <property type="match status" value="1"/>
</dbReference>
<name>A0AA88VI55_9ASTE</name>
<proteinExistence type="predicted"/>
<organism evidence="2 3">
    <name type="scientific">Escallonia herrerae</name>
    <dbReference type="NCBI Taxonomy" id="1293975"/>
    <lineage>
        <taxon>Eukaryota</taxon>
        <taxon>Viridiplantae</taxon>
        <taxon>Streptophyta</taxon>
        <taxon>Embryophyta</taxon>
        <taxon>Tracheophyta</taxon>
        <taxon>Spermatophyta</taxon>
        <taxon>Magnoliopsida</taxon>
        <taxon>eudicotyledons</taxon>
        <taxon>Gunneridae</taxon>
        <taxon>Pentapetalae</taxon>
        <taxon>asterids</taxon>
        <taxon>campanulids</taxon>
        <taxon>Escalloniales</taxon>
        <taxon>Escalloniaceae</taxon>
        <taxon>Escallonia</taxon>
    </lineage>
</organism>
<dbReference type="InterPro" id="IPR050942">
    <property type="entry name" value="F-box_BR-signaling"/>
</dbReference>
<dbReference type="Proteomes" id="UP001188597">
    <property type="component" value="Unassembled WGS sequence"/>
</dbReference>
<sequence>MAFFGRLHRCSAPLLRIGVEGAWRIRATAKPRRQSPFWRRSVSTSAAPLSDSARRRHHPQSPVLTSPWLLIQRTPDSATEDGTGFSSSDTYLFYRLSDRGMISLKTKPTGSPGKIPDDALCVGSSHGWLAYASLRRGTYFLTNPVICCPTPRPTISLPPVQTLPAVSFAQESEDRDLVLKLGLKDNLTGGFIEQKIEDLYSYLIVKVVMSSDPIKDKNTVVMAIQGQRYEISFCRPGGVRWGYLKGQNRRGYSDLGYSQKHKLFYALFRTGYVFDAWDLNDPSSPKRIEYAFERYLNRPEWKGDEEMIRDMSVPIQYLVVDESSGGEDKILVLTRYVARGVLENGGGAVTIAEEFENDIPYKTLRFDIYEVVSMKKGDSEVRVSRYVKNIGDRVLFLGRSHSFILSADDYPELTPSSIYFTDDWGVMSSCGDYGPPADYPYEGHDMGVYHLEDCSVTHHYHPSRLEKKLTRPPPMWFTPNQCN</sequence>
<keyword evidence="3" id="KW-1185">Reference proteome</keyword>
<accession>A0AA88VI55</accession>
<dbReference type="Pfam" id="PF03478">
    <property type="entry name" value="Beta-prop_KIB1-4"/>
    <property type="match status" value="1"/>
</dbReference>
<evidence type="ECO:0000313" key="2">
    <source>
        <dbReference type="EMBL" id="KAK3009371.1"/>
    </source>
</evidence>
<evidence type="ECO:0000259" key="1">
    <source>
        <dbReference type="Pfam" id="PF03478"/>
    </source>
</evidence>